<evidence type="ECO:0000313" key="1">
    <source>
        <dbReference type="EMBL" id="RDY08470.1"/>
    </source>
</evidence>
<dbReference type="EMBL" id="QJKJ01001268">
    <property type="protein sequence ID" value="RDY08470.1"/>
    <property type="molecule type" value="Genomic_DNA"/>
</dbReference>
<dbReference type="Proteomes" id="UP000257109">
    <property type="component" value="Unassembled WGS sequence"/>
</dbReference>
<evidence type="ECO:0008006" key="3">
    <source>
        <dbReference type="Google" id="ProtNLM"/>
    </source>
</evidence>
<dbReference type="SUPFAM" id="SSF53098">
    <property type="entry name" value="Ribonuclease H-like"/>
    <property type="match status" value="1"/>
</dbReference>
<dbReference type="STRING" id="157652.A0A371I092"/>
<dbReference type="InterPro" id="IPR036397">
    <property type="entry name" value="RNaseH_sf"/>
</dbReference>
<protein>
    <recommendedName>
        <fullName evidence="3">Integrase catalytic domain-containing protein</fullName>
    </recommendedName>
</protein>
<name>A0A371I092_MUCPR</name>
<gene>
    <name evidence="1" type="ORF">CR513_07314</name>
</gene>
<proteinExistence type="predicted"/>
<dbReference type="OrthoDB" id="1432088at2759"/>
<sequence length="172" mass="19787">MDFIWVIVDKLTKSSHFIPINIKYSLEKLTRFFRLHGVPSSILLDRDPSLHQALGTEFSLPSTNERTTQSLEDLLRACRSSLDNLLPLVEFTYNNSYHSSIGMAPYEALYGRRCRTPLCWCEPGENLVLGPDVKLIQDKMRVAQSKKKSYHNNRGKDLEFEEGDHVFLKVTP</sequence>
<evidence type="ECO:0000313" key="2">
    <source>
        <dbReference type="Proteomes" id="UP000257109"/>
    </source>
</evidence>
<dbReference type="InterPro" id="IPR012337">
    <property type="entry name" value="RNaseH-like_sf"/>
</dbReference>
<dbReference type="Gene3D" id="3.30.420.10">
    <property type="entry name" value="Ribonuclease H-like superfamily/Ribonuclease H"/>
    <property type="match status" value="1"/>
</dbReference>
<reference evidence="1" key="1">
    <citation type="submission" date="2018-05" db="EMBL/GenBank/DDBJ databases">
        <title>Draft genome of Mucuna pruriens seed.</title>
        <authorList>
            <person name="Nnadi N.E."/>
            <person name="Vos R."/>
            <person name="Hasami M.H."/>
            <person name="Devisetty U.K."/>
            <person name="Aguiy J.C."/>
        </authorList>
    </citation>
    <scope>NUCLEOTIDE SEQUENCE [LARGE SCALE GENOMIC DNA]</scope>
    <source>
        <strain evidence="1">JCA_2017</strain>
    </source>
</reference>
<feature type="non-terminal residue" evidence="1">
    <location>
        <position position="1"/>
    </location>
</feature>
<dbReference type="GO" id="GO:0003676">
    <property type="term" value="F:nucleic acid binding"/>
    <property type="evidence" value="ECO:0007669"/>
    <property type="project" value="InterPro"/>
</dbReference>
<dbReference type="PANTHER" id="PTHR45835">
    <property type="entry name" value="YALI0A06105P"/>
    <property type="match status" value="1"/>
</dbReference>
<keyword evidence="2" id="KW-1185">Reference proteome</keyword>
<accession>A0A371I092</accession>
<dbReference type="PANTHER" id="PTHR45835:SF99">
    <property type="entry name" value="CHROMO DOMAIN-CONTAINING PROTEIN-RELATED"/>
    <property type="match status" value="1"/>
</dbReference>
<organism evidence="1 2">
    <name type="scientific">Mucuna pruriens</name>
    <name type="common">Velvet bean</name>
    <name type="synonym">Dolichos pruriens</name>
    <dbReference type="NCBI Taxonomy" id="157652"/>
    <lineage>
        <taxon>Eukaryota</taxon>
        <taxon>Viridiplantae</taxon>
        <taxon>Streptophyta</taxon>
        <taxon>Embryophyta</taxon>
        <taxon>Tracheophyta</taxon>
        <taxon>Spermatophyta</taxon>
        <taxon>Magnoliopsida</taxon>
        <taxon>eudicotyledons</taxon>
        <taxon>Gunneridae</taxon>
        <taxon>Pentapetalae</taxon>
        <taxon>rosids</taxon>
        <taxon>fabids</taxon>
        <taxon>Fabales</taxon>
        <taxon>Fabaceae</taxon>
        <taxon>Papilionoideae</taxon>
        <taxon>50 kb inversion clade</taxon>
        <taxon>NPAAA clade</taxon>
        <taxon>indigoferoid/millettioid clade</taxon>
        <taxon>Phaseoleae</taxon>
        <taxon>Mucuna</taxon>
    </lineage>
</organism>
<dbReference type="AlphaFoldDB" id="A0A371I092"/>
<comment type="caution">
    <text evidence="1">The sequence shown here is derived from an EMBL/GenBank/DDBJ whole genome shotgun (WGS) entry which is preliminary data.</text>
</comment>